<organism evidence="3 4">
    <name type="scientific">Pontibacter indicus</name>
    <dbReference type="NCBI Taxonomy" id="1317125"/>
    <lineage>
        <taxon>Bacteria</taxon>
        <taxon>Pseudomonadati</taxon>
        <taxon>Bacteroidota</taxon>
        <taxon>Cytophagia</taxon>
        <taxon>Cytophagales</taxon>
        <taxon>Hymenobacteraceae</taxon>
        <taxon>Pontibacter</taxon>
    </lineage>
</organism>
<proteinExistence type="predicted"/>
<dbReference type="RefSeq" id="WP_076665649.1">
    <property type="nucleotide sequence ID" value="NZ_FTPP01000001.1"/>
</dbReference>
<keyword evidence="4" id="KW-1185">Reference proteome</keyword>
<evidence type="ECO:0000313" key="3">
    <source>
        <dbReference type="EMBL" id="SIT75199.1"/>
    </source>
</evidence>
<feature type="domain" description="Outer membrane protein beta-barrel" evidence="2">
    <location>
        <begin position="26"/>
        <end position="193"/>
    </location>
</feature>
<feature type="signal peptide" evidence="1">
    <location>
        <begin position="1"/>
        <end position="20"/>
    </location>
</feature>
<feature type="chain" id="PRO_5012684117" evidence="1">
    <location>
        <begin position="21"/>
        <end position="234"/>
    </location>
</feature>
<dbReference type="Proteomes" id="UP000187181">
    <property type="component" value="Unassembled WGS sequence"/>
</dbReference>
<name>A0A1R3WBP2_9BACT</name>
<dbReference type="STRING" id="1317125.SAMN05444128_0188"/>
<gene>
    <name evidence="3" type="ORF">SAMN05444128_0188</name>
</gene>
<dbReference type="AlphaFoldDB" id="A0A1R3WBP2"/>
<dbReference type="Pfam" id="PF13568">
    <property type="entry name" value="OMP_b-brl_2"/>
    <property type="match status" value="1"/>
</dbReference>
<accession>A0A1R3WBP2</accession>
<dbReference type="EMBL" id="FTPP01000001">
    <property type="protein sequence ID" value="SIT75199.1"/>
    <property type="molecule type" value="Genomic_DNA"/>
</dbReference>
<evidence type="ECO:0000256" key="1">
    <source>
        <dbReference type="SAM" id="SignalP"/>
    </source>
</evidence>
<sequence length="234" mass="26119">MKIFLLSLTFVIVITSFCTAQIRPNPTAYTGAGLKGGSSFSSFNFNPSQGQGWATGYTAGLVLKHAVRVNENEPMMGVQVELNWVQRGWTDHIDSTTTYTRKLHYLELPFMTHAMWGHKNTKIIANFGPSISYLLSNRDSIDAILDTKHNGYYQNEIEKPWLAGLALGVGVQRSTAFGTFQLEARLTQSLNSIMTKRQRLISATNTNITVTAAYLLELRPKKERSTNGASSFFR</sequence>
<keyword evidence="1" id="KW-0732">Signal</keyword>
<dbReference type="OrthoDB" id="977141at2"/>
<dbReference type="InterPro" id="IPR025665">
    <property type="entry name" value="Beta-barrel_OMP_2"/>
</dbReference>
<evidence type="ECO:0000259" key="2">
    <source>
        <dbReference type="Pfam" id="PF13568"/>
    </source>
</evidence>
<evidence type="ECO:0000313" key="4">
    <source>
        <dbReference type="Proteomes" id="UP000187181"/>
    </source>
</evidence>
<protein>
    <submittedName>
        <fullName evidence="3">Outer membrane protein beta-barrel domain-containing protein</fullName>
    </submittedName>
</protein>
<reference evidence="4" key="1">
    <citation type="submission" date="2017-01" db="EMBL/GenBank/DDBJ databases">
        <authorList>
            <person name="Varghese N."/>
            <person name="Submissions S."/>
        </authorList>
    </citation>
    <scope>NUCLEOTIDE SEQUENCE [LARGE SCALE GENOMIC DNA]</scope>
    <source>
        <strain evidence="4">LP100</strain>
    </source>
</reference>